<feature type="compositionally biased region" description="Basic and acidic residues" evidence="2">
    <location>
        <begin position="14"/>
        <end position="29"/>
    </location>
</feature>
<dbReference type="KEGG" id="lak:106170189"/>
<keyword evidence="4" id="KW-1185">Reference proteome</keyword>
<dbReference type="RefSeq" id="XP_013405414.1">
    <property type="nucleotide sequence ID" value="XM_013549960.1"/>
</dbReference>
<dbReference type="RefSeq" id="XP_013405415.1">
    <property type="nucleotide sequence ID" value="XM_013549961.2"/>
</dbReference>
<evidence type="ECO:0000256" key="1">
    <source>
        <dbReference type="PROSITE-ProRule" id="PRU00191"/>
    </source>
</evidence>
<reference evidence="5 6" key="1">
    <citation type="submission" date="2025-04" db="UniProtKB">
        <authorList>
            <consortium name="RefSeq"/>
        </authorList>
    </citation>
    <scope>IDENTIFICATION</scope>
    <source>
        <tissue evidence="5 6">Gonads</tissue>
    </source>
</reference>
<dbReference type="SUPFAM" id="SSF55550">
    <property type="entry name" value="SH2 domain"/>
    <property type="match status" value="1"/>
</dbReference>
<dbReference type="CDD" id="cd00173">
    <property type="entry name" value="SH2"/>
    <property type="match status" value="1"/>
</dbReference>
<accession>A0A1S3J6E5</accession>
<dbReference type="PROSITE" id="PS50001">
    <property type="entry name" value="SH2"/>
    <property type="match status" value="1"/>
</dbReference>
<evidence type="ECO:0000256" key="2">
    <source>
        <dbReference type="SAM" id="MobiDB-lite"/>
    </source>
</evidence>
<evidence type="ECO:0000313" key="5">
    <source>
        <dbReference type="RefSeq" id="XP_013405414.1"/>
    </source>
</evidence>
<evidence type="ECO:0000313" key="6">
    <source>
        <dbReference type="RefSeq" id="XP_013405415.1"/>
    </source>
</evidence>
<keyword evidence="1" id="KW-0727">SH2 domain</keyword>
<protein>
    <submittedName>
        <fullName evidence="5 6">Uncharacterized protein LOC106170189</fullName>
    </submittedName>
</protein>
<dbReference type="Gene3D" id="3.30.505.10">
    <property type="entry name" value="SH2 domain"/>
    <property type="match status" value="1"/>
</dbReference>
<gene>
    <name evidence="5 6" type="primary">LOC106170189</name>
</gene>
<dbReference type="OrthoDB" id="10053436at2759"/>
<dbReference type="AlphaFoldDB" id="A0A1S3J6E5"/>
<dbReference type="InterPro" id="IPR036860">
    <property type="entry name" value="SH2_dom_sf"/>
</dbReference>
<organism evidence="4 5">
    <name type="scientific">Lingula anatina</name>
    <name type="common">Brachiopod</name>
    <name type="synonym">Lingula unguis</name>
    <dbReference type="NCBI Taxonomy" id="7574"/>
    <lineage>
        <taxon>Eukaryota</taxon>
        <taxon>Metazoa</taxon>
        <taxon>Spiralia</taxon>
        <taxon>Lophotrochozoa</taxon>
        <taxon>Brachiopoda</taxon>
        <taxon>Linguliformea</taxon>
        <taxon>Lingulata</taxon>
        <taxon>Lingulida</taxon>
        <taxon>Linguloidea</taxon>
        <taxon>Lingulidae</taxon>
        <taxon>Lingula</taxon>
    </lineage>
</organism>
<dbReference type="GeneID" id="106170189"/>
<dbReference type="InterPro" id="IPR000980">
    <property type="entry name" value="SH2"/>
</dbReference>
<evidence type="ECO:0000313" key="4">
    <source>
        <dbReference type="Proteomes" id="UP000085678"/>
    </source>
</evidence>
<evidence type="ECO:0000259" key="3">
    <source>
        <dbReference type="PROSITE" id="PS50001"/>
    </source>
</evidence>
<feature type="domain" description="SH2" evidence="3">
    <location>
        <begin position="205"/>
        <end position="230"/>
    </location>
</feature>
<dbReference type="Proteomes" id="UP000085678">
    <property type="component" value="Unplaced"/>
</dbReference>
<name>A0A1S3J6E5_LINAN</name>
<feature type="region of interest" description="Disordered" evidence="2">
    <location>
        <begin position="1"/>
        <end position="53"/>
    </location>
</feature>
<sequence length="230" mass="25969">MEDKNHESGVPCEEVVKEVEQPKQDEDQNRAGAAAAASEDVESEFLSEPVPAVDQNGPCEHVCTLASSLSSSQRSSVLSQSSFTTDYEHNFYCLENEDFWTSMPGGSFERKKWGSFLKHLGEIFNEDTLATEERNNTTLKVLKRILQLEDSAEDSDEIKVEAFIRFVGWFGPMKAEDKKCIALREVNILHKGSTIGTEEGKRKSWFAGYLDRPKAEEYLINEKVGTYLVR</sequence>
<proteinExistence type="predicted"/>